<keyword evidence="2" id="KW-0472">Membrane</keyword>
<gene>
    <name evidence="4" type="ORF">SAMN05445060_3757</name>
</gene>
<evidence type="ECO:0000256" key="2">
    <source>
        <dbReference type="SAM" id="Phobius"/>
    </source>
</evidence>
<evidence type="ECO:0000259" key="3">
    <source>
        <dbReference type="Pfam" id="PF07987"/>
    </source>
</evidence>
<feature type="compositionally biased region" description="Low complexity" evidence="1">
    <location>
        <begin position="187"/>
        <end position="213"/>
    </location>
</feature>
<keyword evidence="2" id="KW-0812">Transmembrane</keyword>
<accession>A0A1N7H9V1</accession>
<evidence type="ECO:0000313" key="4">
    <source>
        <dbReference type="EMBL" id="SIS21470.1"/>
    </source>
</evidence>
<feature type="region of interest" description="Disordered" evidence="1">
    <location>
        <begin position="166"/>
        <end position="213"/>
    </location>
</feature>
<name>A0A1N7H9V1_9NOCA</name>
<reference evidence="4 5" key="1">
    <citation type="submission" date="2017-01" db="EMBL/GenBank/DDBJ databases">
        <authorList>
            <person name="Mah S.A."/>
            <person name="Swanson W.J."/>
            <person name="Moy G.W."/>
            <person name="Vacquier V.D."/>
        </authorList>
    </citation>
    <scope>NUCLEOTIDE SEQUENCE [LARGE SCALE GENOMIC DNA]</scope>
    <source>
        <strain evidence="4 5">CPCC 203464</strain>
    </source>
</reference>
<dbReference type="Proteomes" id="UP000186218">
    <property type="component" value="Unassembled WGS sequence"/>
</dbReference>
<evidence type="ECO:0000313" key="5">
    <source>
        <dbReference type="Proteomes" id="UP000186218"/>
    </source>
</evidence>
<dbReference type="STRING" id="1344003.SAMN05445060_3757"/>
<proteinExistence type="predicted"/>
<protein>
    <submittedName>
        <fullName evidence="4">Uncharacterized protein YcnI</fullName>
    </submittedName>
</protein>
<dbReference type="InterPro" id="IPR038507">
    <property type="entry name" value="YcnI-like_sf"/>
</dbReference>
<evidence type="ECO:0000256" key="1">
    <source>
        <dbReference type="SAM" id="MobiDB-lite"/>
    </source>
</evidence>
<feature type="compositionally biased region" description="Basic and acidic residues" evidence="1">
    <location>
        <begin position="166"/>
        <end position="181"/>
    </location>
</feature>
<dbReference type="AlphaFoldDB" id="A0A1N7H9V1"/>
<sequence length="243" mass="24829">MSSYRHARMPASRARGTASSRARRHRAGLAVATSCLVLGGGVLFGTAPATAHVHVDAPDIAQGGYGVLQVRVPNESDTSATTSVTVTLPKLKSAMTEPMAGWTSTVVKDPASAEATSVTWTAQPGTPGIPVGQFEIFRLSAGPMPTTASVSFPAVQTYADGQRVDWDQRANPDGSEPEHPAPEVTLAASSGDGHAAASPDRTTSSDSTAGSDDTARWLGGAGLVIGALGVALALGTTLRGRKR</sequence>
<organism evidence="4 5">
    <name type="scientific">Williamsia sterculiae</name>
    <dbReference type="NCBI Taxonomy" id="1344003"/>
    <lineage>
        <taxon>Bacteria</taxon>
        <taxon>Bacillati</taxon>
        <taxon>Actinomycetota</taxon>
        <taxon>Actinomycetes</taxon>
        <taxon>Mycobacteriales</taxon>
        <taxon>Nocardiaceae</taxon>
        <taxon>Williamsia</taxon>
    </lineage>
</organism>
<dbReference type="EMBL" id="FTNT01000013">
    <property type="protein sequence ID" value="SIS21470.1"/>
    <property type="molecule type" value="Genomic_DNA"/>
</dbReference>
<dbReference type="InterPro" id="IPR012533">
    <property type="entry name" value="YcnI-copper_dom"/>
</dbReference>
<feature type="domain" description="YncI copper-binding" evidence="3">
    <location>
        <begin position="52"/>
        <end position="186"/>
    </location>
</feature>
<keyword evidence="2" id="KW-1133">Transmembrane helix</keyword>
<feature type="transmembrane region" description="Helical" evidence="2">
    <location>
        <begin position="217"/>
        <end position="238"/>
    </location>
</feature>
<dbReference type="Gene3D" id="2.60.40.2230">
    <property type="entry name" value="Uncharacterised protein YcnI-like PF07987, DUF1775"/>
    <property type="match status" value="1"/>
</dbReference>
<dbReference type="Pfam" id="PF07987">
    <property type="entry name" value="DUF1775"/>
    <property type="match status" value="1"/>
</dbReference>
<feature type="region of interest" description="Disordered" evidence="1">
    <location>
        <begin position="1"/>
        <end position="23"/>
    </location>
</feature>
<keyword evidence="5" id="KW-1185">Reference proteome</keyword>
<feature type="compositionally biased region" description="Low complexity" evidence="1">
    <location>
        <begin position="11"/>
        <end position="20"/>
    </location>
</feature>
<dbReference type="CDD" id="cd08545">
    <property type="entry name" value="YcnI_like"/>
    <property type="match status" value="1"/>
</dbReference>